<evidence type="ECO:0000313" key="2">
    <source>
        <dbReference type="Proteomes" id="UP001058860"/>
    </source>
</evidence>
<sequence>MADRMLCISWTGTVAGREERGLEVFNEAIGLYGRMQQEGRIESFDVSLMMPNAGIDGFIRILGSAQQLAAIREDAEFMRITVDAGLSVEGLCLTDGFTNEGIAQQMALYQEAVSRTPQMA</sequence>
<dbReference type="EMBL" id="CP088295">
    <property type="protein sequence ID" value="UUY01604.1"/>
    <property type="molecule type" value="Genomic_DNA"/>
</dbReference>
<name>A0ABY5PA73_9ACTN</name>
<accession>A0ABY5PA73</accession>
<keyword evidence="2" id="KW-1185">Reference proteome</keyword>
<organism evidence="1 2">
    <name type="scientific">Svornostia abyssi</name>
    <dbReference type="NCBI Taxonomy" id="2898438"/>
    <lineage>
        <taxon>Bacteria</taxon>
        <taxon>Bacillati</taxon>
        <taxon>Actinomycetota</taxon>
        <taxon>Thermoleophilia</taxon>
        <taxon>Solirubrobacterales</taxon>
        <taxon>Baekduiaceae</taxon>
        <taxon>Svornostia</taxon>
    </lineage>
</organism>
<evidence type="ECO:0000313" key="1">
    <source>
        <dbReference type="EMBL" id="UUY01604.1"/>
    </source>
</evidence>
<proteinExistence type="predicted"/>
<dbReference type="Proteomes" id="UP001058860">
    <property type="component" value="Chromosome"/>
</dbReference>
<protein>
    <submittedName>
        <fullName evidence="1">Uncharacterized protein</fullName>
    </submittedName>
</protein>
<dbReference type="RefSeq" id="WP_353862158.1">
    <property type="nucleotide sequence ID" value="NZ_CP088295.1"/>
</dbReference>
<gene>
    <name evidence="1" type="ORF">LRS13_12765</name>
</gene>
<reference evidence="2" key="1">
    <citation type="submission" date="2021-11" db="EMBL/GenBank/DDBJ databases">
        <title>Cultivation dependent microbiological survey of springs from the worlds oldest radium mine currently devoted to the extraction of radon-saturated water.</title>
        <authorList>
            <person name="Kapinusova G."/>
            <person name="Smrhova T."/>
            <person name="Strejcek M."/>
            <person name="Suman J."/>
            <person name="Jani K."/>
            <person name="Pajer P."/>
            <person name="Uhlik O."/>
        </authorList>
    </citation>
    <scope>NUCLEOTIDE SEQUENCE [LARGE SCALE GENOMIC DNA]</scope>
    <source>
        <strain evidence="2">J379</strain>
    </source>
</reference>